<evidence type="ECO:0000256" key="9">
    <source>
        <dbReference type="ARBA" id="ARBA00023098"/>
    </source>
</evidence>
<dbReference type="GO" id="GO:0006633">
    <property type="term" value="P:fatty acid biosynthetic process"/>
    <property type="evidence" value="ECO:0007669"/>
    <property type="project" value="UniProtKB-KW"/>
</dbReference>
<keyword evidence="6" id="KW-0276">Fatty acid metabolism</keyword>
<gene>
    <name evidence="12" type="ORF">MSTO_58470</name>
</gene>
<organism evidence="12 13">
    <name type="scientific">Mycobacterium stomatepiae</name>
    <dbReference type="NCBI Taxonomy" id="470076"/>
    <lineage>
        <taxon>Bacteria</taxon>
        <taxon>Bacillati</taxon>
        <taxon>Actinomycetota</taxon>
        <taxon>Actinomycetes</taxon>
        <taxon>Mycobacteriales</taxon>
        <taxon>Mycobacteriaceae</taxon>
        <taxon>Mycobacterium</taxon>
        <taxon>Mycobacterium simiae complex</taxon>
    </lineage>
</organism>
<evidence type="ECO:0000256" key="6">
    <source>
        <dbReference type="ARBA" id="ARBA00022832"/>
    </source>
</evidence>
<keyword evidence="13" id="KW-1185">Reference proteome</keyword>
<dbReference type="AlphaFoldDB" id="A0A7I7QHF7"/>
<evidence type="ECO:0000256" key="11">
    <source>
        <dbReference type="SAM" id="Coils"/>
    </source>
</evidence>
<dbReference type="InterPro" id="IPR009078">
    <property type="entry name" value="Ferritin-like_SF"/>
</dbReference>
<evidence type="ECO:0008006" key="14">
    <source>
        <dbReference type="Google" id="ProtNLM"/>
    </source>
</evidence>
<keyword evidence="4" id="KW-0444">Lipid biosynthesis</keyword>
<dbReference type="InterPro" id="IPR005067">
    <property type="entry name" value="Fatty_acid_desaturase-2"/>
</dbReference>
<evidence type="ECO:0000256" key="8">
    <source>
        <dbReference type="ARBA" id="ARBA00023004"/>
    </source>
</evidence>
<name>A0A7I7QHF7_9MYCO</name>
<dbReference type="Gene3D" id="1.10.620.20">
    <property type="entry name" value="Ribonucleotide Reductase, subunit A"/>
    <property type="match status" value="1"/>
</dbReference>
<dbReference type="PANTHER" id="PTHR31155">
    <property type="entry name" value="ACYL- ACYL-CARRIER-PROTEIN DESATURASE-RELATED"/>
    <property type="match status" value="1"/>
</dbReference>
<comment type="subunit">
    <text evidence="3">Homodimer.</text>
</comment>
<dbReference type="InterPro" id="IPR012348">
    <property type="entry name" value="RNR-like"/>
</dbReference>
<dbReference type="Proteomes" id="UP000467130">
    <property type="component" value="Chromosome"/>
</dbReference>
<sequence>MTDSVIYVSFQELATRIFHRNTGKVCNDPIADQLMARISADENLHMIFYRDVAEAAFDVAPNQTMASLQLILRNFRMPGFAVPGFRRKAVIIAVGGVYDIRIHLDEVVKPILKKWRIFEREDFTGEGARLRDDLGALIDELEIECDKFEQSKSRYLERQARRTDHNLARKVLTTEGTLGMSRR</sequence>
<dbReference type="Pfam" id="PF03405">
    <property type="entry name" value="FA_desaturase_2"/>
    <property type="match status" value="1"/>
</dbReference>
<evidence type="ECO:0000256" key="2">
    <source>
        <dbReference type="ARBA" id="ARBA00008749"/>
    </source>
</evidence>
<dbReference type="GO" id="GO:0046872">
    <property type="term" value="F:metal ion binding"/>
    <property type="evidence" value="ECO:0007669"/>
    <property type="project" value="UniProtKB-KW"/>
</dbReference>
<accession>A0A7I7QHF7</accession>
<evidence type="ECO:0000256" key="5">
    <source>
        <dbReference type="ARBA" id="ARBA00022723"/>
    </source>
</evidence>
<dbReference type="GO" id="GO:0005829">
    <property type="term" value="C:cytosol"/>
    <property type="evidence" value="ECO:0007669"/>
    <property type="project" value="TreeGrafter"/>
</dbReference>
<evidence type="ECO:0000256" key="3">
    <source>
        <dbReference type="ARBA" id="ARBA00011738"/>
    </source>
</evidence>
<keyword evidence="10" id="KW-0275">Fatty acid biosynthesis</keyword>
<evidence type="ECO:0000256" key="10">
    <source>
        <dbReference type="ARBA" id="ARBA00023160"/>
    </source>
</evidence>
<dbReference type="SUPFAM" id="SSF47240">
    <property type="entry name" value="Ferritin-like"/>
    <property type="match status" value="1"/>
</dbReference>
<evidence type="ECO:0000256" key="4">
    <source>
        <dbReference type="ARBA" id="ARBA00022516"/>
    </source>
</evidence>
<proteinExistence type="inferred from homology"/>
<evidence type="ECO:0000256" key="1">
    <source>
        <dbReference type="ARBA" id="ARBA00001954"/>
    </source>
</evidence>
<keyword evidence="8" id="KW-0408">Iron</keyword>
<evidence type="ECO:0000313" key="13">
    <source>
        <dbReference type="Proteomes" id="UP000467130"/>
    </source>
</evidence>
<evidence type="ECO:0000313" key="12">
    <source>
        <dbReference type="EMBL" id="BBY25642.1"/>
    </source>
</evidence>
<dbReference type="EMBL" id="AP022587">
    <property type="protein sequence ID" value="BBY25642.1"/>
    <property type="molecule type" value="Genomic_DNA"/>
</dbReference>
<keyword evidence="9" id="KW-0443">Lipid metabolism</keyword>
<reference evidence="12 13" key="1">
    <citation type="journal article" date="2019" name="Emerg. Microbes Infect.">
        <title>Comprehensive subspecies identification of 175 nontuberculous mycobacteria species based on 7547 genomic profiles.</title>
        <authorList>
            <person name="Matsumoto Y."/>
            <person name="Kinjo T."/>
            <person name="Motooka D."/>
            <person name="Nabeya D."/>
            <person name="Jung N."/>
            <person name="Uechi K."/>
            <person name="Horii T."/>
            <person name="Iida T."/>
            <person name="Fujita J."/>
            <person name="Nakamura S."/>
        </authorList>
    </citation>
    <scope>NUCLEOTIDE SEQUENCE [LARGE SCALE GENOMIC DNA]</scope>
    <source>
        <strain evidence="12 13">JCM 17783</strain>
    </source>
</reference>
<feature type="coiled-coil region" evidence="11">
    <location>
        <begin position="131"/>
        <end position="158"/>
    </location>
</feature>
<dbReference type="GO" id="GO:0045300">
    <property type="term" value="F:stearoyl-[ACP] desaturase activity"/>
    <property type="evidence" value="ECO:0007669"/>
    <property type="project" value="InterPro"/>
</dbReference>
<evidence type="ECO:0000256" key="7">
    <source>
        <dbReference type="ARBA" id="ARBA00023002"/>
    </source>
</evidence>
<comment type="similarity">
    <text evidence="2">Belongs to the fatty acid desaturase type 2 family.</text>
</comment>
<dbReference type="PANTHER" id="PTHR31155:SF9">
    <property type="entry name" value="STEAROYL-[ACYL-CARRIER-PROTEIN] 9-DESATURASE 7, CHLOROPLASTIC"/>
    <property type="match status" value="1"/>
</dbReference>
<comment type="cofactor">
    <cofactor evidence="1">
        <name>Fe(2+)</name>
        <dbReference type="ChEBI" id="CHEBI:29033"/>
    </cofactor>
</comment>
<protein>
    <recommendedName>
        <fullName evidence="14">Acyl-ACP desaturase</fullName>
    </recommendedName>
</protein>
<keyword evidence="7" id="KW-0560">Oxidoreductase</keyword>
<dbReference type="KEGG" id="msto:MSTO_58470"/>
<keyword evidence="5" id="KW-0479">Metal-binding</keyword>
<keyword evidence="11" id="KW-0175">Coiled coil</keyword>